<gene>
    <name evidence="2" type="ORF">ACFPFM_27795</name>
</gene>
<evidence type="ECO:0000313" key="3">
    <source>
        <dbReference type="Proteomes" id="UP001595833"/>
    </source>
</evidence>
<protein>
    <submittedName>
        <fullName evidence="2">Lantibiotic dehydratase</fullName>
    </submittedName>
</protein>
<keyword evidence="3" id="KW-1185">Reference proteome</keyword>
<dbReference type="RefSeq" id="WP_380647690.1">
    <property type="nucleotide sequence ID" value="NZ_JBHSJB010000027.1"/>
</dbReference>
<proteinExistence type="predicted"/>
<dbReference type="Proteomes" id="UP001595833">
    <property type="component" value="Unassembled WGS sequence"/>
</dbReference>
<comment type="caution">
    <text evidence="2">The sequence shown here is derived from an EMBL/GenBank/DDBJ whole genome shotgun (WGS) entry which is preliminary data.</text>
</comment>
<feature type="domain" description="Lantibiotic dehydratase N-terminal" evidence="1">
    <location>
        <begin position="498"/>
        <end position="720"/>
    </location>
</feature>
<dbReference type="Pfam" id="PF04738">
    <property type="entry name" value="Lant_dehydr_N"/>
    <property type="match status" value="1"/>
</dbReference>
<dbReference type="InterPro" id="IPR006827">
    <property type="entry name" value="Lant_deHydtase_N"/>
</dbReference>
<accession>A0ABV9Y7H5</accession>
<sequence>MGEPVVLLRLAGLPVRLWLAGGCPELFAALAGADAAADAHREHGRALAARLGDRVVPRPEVTDAERQAVLEVRRAAHGGRPLPGGDVLALARRAAARVDPPCAIGLDRLAVHARARQEADRRLRDDLAAERRRVAGLPWRLLRSSPVGSAALVHDAADLVADVERRLAAGESWEGKRLRQRADHLWRLIARGAVKTTPRSWFGHVAPAPTGVGPLTAGAFAAHEVPNVHTAGSRAGELALTGLHWSEGGFLVTWAPHEREPGRLREVRVRDTPALRAVRRALAGGPRPGDEVATALLGARADDPNGRAALTAFLDHLVGLGVLRRGRDAVERASTWGPARAEPRAGDDFLDVHRRVTGAAPVPDEEGVRAAVGVLRRLDALVKADAPAPPSPLHDLLDERPTPVPDLVRRFLADRPDHRPTTADGGAWPVARDPASGYSALLRRLADRPDEPGGAVELTDDLLDAVGAPRPSRDWPVDCLLRPLPPGPGAPAAVLDTAVPAGTLDARFARGLRLVHGVEPGPVTAYREFLREFERSRGGRLVEVLIPPHNARSANTVRRPACTDLWTGDPDHRPYFGEEHPGRHVPLDAITLRREGRTVIAEAGGERLWPVHHATRMPFPPWDVALSLLLVAGPPEVRRFGRHRAGALAAFPGRRHLPRLTAGSLVVSRAQWRVRRDELWSPDAGVEERFRALGRLARTRSLPRWVFAGPPGGRAMPVDLAGLPALRVLDRVLAGHDELFFTEMLPTPADFPVEDGAHTAGDRLACQLLLRLPVTGETDSSPSGVGAAPVAEAV</sequence>
<dbReference type="EMBL" id="JBHSJB010000027">
    <property type="protein sequence ID" value="MFC5057535.1"/>
    <property type="molecule type" value="Genomic_DNA"/>
</dbReference>
<evidence type="ECO:0000313" key="2">
    <source>
        <dbReference type="EMBL" id="MFC5057535.1"/>
    </source>
</evidence>
<evidence type="ECO:0000259" key="1">
    <source>
        <dbReference type="Pfam" id="PF04738"/>
    </source>
</evidence>
<organism evidence="2 3">
    <name type="scientific">Saccharothrix xinjiangensis</name>
    <dbReference type="NCBI Taxonomy" id="204798"/>
    <lineage>
        <taxon>Bacteria</taxon>
        <taxon>Bacillati</taxon>
        <taxon>Actinomycetota</taxon>
        <taxon>Actinomycetes</taxon>
        <taxon>Pseudonocardiales</taxon>
        <taxon>Pseudonocardiaceae</taxon>
        <taxon>Saccharothrix</taxon>
    </lineage>
</organism>
<name>A0ABV9Y7H5_9PSEU</name>
<reference evidence="3" key="1">
    <citation type="journal article" date="2019" name="Int. J. Syst. Evol. Microbiol.">
        <title>The Global Catalogue of Microorganisms (GCM) 10K type strain sequencing project: providing services to taxonomists for standard genome sequencing and annotation.</title>
        <authorList>
            <consortium name="The Broad Institute Genomics Platform"/>
            <consortium name="The Broad Institute Genome Sequencing Center for Infectious Disease"/>
            <person name="Wu L."/>
            <person name="Ma J."/>
        </authorList>
    </citation>
    <scope>NUCLEOTIDE SEQUENCE [LARGE SCALE GENOMIC DNA]</scope>
    <source>
        <strain evidence="3">KCTC 12848</strain>
    </source>
</reference>